<proteinExistence type="predicted"/>
<reference evidence="2 3" key="1">
    <citation type="submission" date="2015-12" db="EMBL/GenBank/DDBJ databases">
        <title>Genome sequence of Oceanibaculum pacificum MCCC 1A02656.</title>
        <authorList>
            <person name="Lu L."/>
            <person name="Lai Q."/>
            <person name="Shao Z."/>
            <person name="Qian P."/>
        </authorList>
    </citation>
    <scope>NUCLEOTIDE SEQUENCE [LARGE SCALE GENOMIC DNA]</scope>
    <source>
        <strain evidence="2 3">MCCC 1A02656</strain>
    </source>
</reference>
<sequence>MILEVNLLRDAGEAVGNILAWIADLVLGVLGSLGAVFSDFFGGVADGAGMSDASLFSWVLLGLGALFLIGAIQSLLKASIVGGIVQLVIAAFLIGWVVT</sequence>
<keyword evidence="3" id="KW-1185">Reference proteome</keyword>
<feature type="transmembrane region" description="Helical" evidence="1">
    <location>
        <begin position="18"/>
        <end position="41"/>
    </location>
</feature>
<dbReference type="EMBL" id="LPXN01000041">
    <property type="protein sequence ID" value="KZD12253.1"/>
    <property type="molecule type" value="Genomic_DNA"/>
</dbReference>
<keyword evidence="1" id="KW-1133">Transmembrane helix</keyword>
<feature type="transmembrane region" description="Helical" evidence="1">
    <location>
        <begin position="53"/>
        <end position="72"/>
    </location>
</feature>
<comment type="caution">
    <text evidence="2">The sequence shown here is derived from an EMBL/GenBank/DDBJ whole genome shotgun (WGS) entry which is preliminary data.</text>
</comment>
<accession>A0A154WFE4</accession>
<protein>
    <submittedName>
        <fullName evidence="2">Uncharacterized protein</fullName>
    </submittedName>
</protein>
<name>A0A154WFE4_9PROT</name>
<keyword evidence="1" id="KW-0812">Transmembrane</keyword>
<organism evidence="2 3">
    <name type="scientific">Oceanibaculum pacificum</name>
    <dbReference type="NCBI Taxonomy" id="580166"/>
    <lineage>
        <taxon>Bacteria</taxon>
        <taxon>Pseudomonadati</taxon>
        <taxon>Pseudomonadota</taxon>
        <taxon>Alphaproteobacteria</taxon>
        <taxon>Rhodospirillales</taxon>
        <taxon>Oceanibaculaceae</taxon>
        <taxon>Oceanibaculum</taxon>
    </lineage>
</organism>
<dbReference type="AlphaFoldDB" id="A0A154WFE4"/>
<evidence type="ECO:0000313" key="3">
    <source>
        <dbReference type="Proteomes" id="UP000076400"/>
    </source>
</evidence>
<dbReference type="RefSeq" id="WP_067552849.1">
    <property type="nucleotide sequence ID" value="NZ_LPXN01000041.1"/>
</dbReference>
<gene>
    <name evidence="2" type="ORF">AUP43_16995</name>
</gene>
<feature type="transmembrane region" description="Helical" evidence="1">
    <location>
        <begin position="78"/>
        <end position="98"/>
    </location>
</feature>
<dbReference type="Proteomes" id="UP000076400">
    <property type="component" value="Unassembled WGS sequence"/>
</dbReference>
<evidence type="ECO:0000313" key="2">
    <source>
        <dbReference type="EMBL" id="KZD12253.1"/>
    </source>
</evidence>
<evidence type="ECO:0000256" key="1">
    <source>
        <dbReference type="SAM" id="Phobius"/>
    </source>
</evidence>
<keyword evidence="1" id="KW-0472">Membrane</keyword>